<dbReference type="InterPro" id="IPR009465">
    <property type="entry name" value="Spondin_N"/>
</dbReference>
<reference evidence="3 4" key="1">
    <citation type="journal article" date="2018" name="New Phytol.">
        <title>Phylogenomics of Endogonaceae and evolution of mycorrhizas within Mucoromycota.</title>
        <authorList>
            <person name="Chang Y."/>
            <person name="Desiro A."/>
            <person name="Na H."/>
            <person name="Sandor L."/>
            <person name="Lipzen A."/>
            <person name="Clum A."/>
            <person name="Barry K."/>
            <person name="Grigoriev I.V."/>
            <person name="Martin F.M."/>
            <person name="Stajich J.E."/>
            <person name="Smith M.E."/>
            <person name="Bonito G."/>
            <person name="Spatafora J.W."/>
        </authorList>
    </citation>
    <scope>NUCLEOTIDE SEQUENCE [LARGE SCALE GENOMIC DNA]</scope>
    <source>
        <strain evidence="3 4">AD002</strain>
    </source>
</reference>
<organism evidence="3 4">
    <name type="scientific">Jimgerdemannia flammicorona</name>
    <dbReference type="NCBI Taxonomy" id="994334"/>
    <lineage>
        <taxon>Eukaryota</taxon>
        <taxon>Fungi</taxon>
        <taxon>Fungi incertae sedis</taxon>
        <taxon>Mucoromycota</taxon>
        <taxon>Mucoromycotina</taxon>
        <taxon>Endogonomycetes</taxon>
        <taxon>Endogonales</taxon>
        <taxon>Endogonaceae</taxon>
        <taxon>Jimgerdemannia</taxon>
    </lineage>
</organism>
<keyword evidence="4" id="KW-1185">Reference proteome</keyword>
<feature type="chain" id="PRO_5018992801" description="Spondin domain-containing protein" evidence="1">
    <location>
        <begin position="19"/>
        <end position="294"/>
    </location>
</feature>
<proteinExistence type="predicted"/>
<accession>A0A433QF60</accession>
<protein>
    <recommendedName>
        <fullName evidence="2">Spondin domain-containing protein</fullName>
    </recommendedName>
</protein>
<evidence type="ECO:0000313" key="3">
    <source>
        <dbReference type="EMBL" id="RUS28413.1"/>
    </source>
</evidence>
<feature type="signal peptide" evidence="1">
    <location>
        <begin position="1"/>
        <end position="18"/>
    </location>
</feature>
<dbReference type="EMBL" id="RBNJ01006663">
    <property type="protein sequence ID" value="RUS28413.1"/>
    <property type="molecule type" value="Genomic_DNA"/>
</dbReference>
<dbReference type="Proteomes" id="UP000274822">
    <property type="component" value="Unassembled WGS sequence"/>
</dbReference>
<dbReference type="Pfam" id="PF06468">
    <property type="entry name" value="Spond_N"/>
    <property type="match status" value="1"/>
</dbReference>
<gene>
    <name evidence="3" type="ORF">BC938DRAFT_481916</name>
</gene>
<keyword evidence="1" id="KW-0732">Signal</keyword>
<dbReference type="AlphaFoldDB" id="A0A433QF60"/>
<sequence>MVTLRLFALPALAISISAVPVEDHSKNRPLAWNVTVENLNYKQSFSPVVAAIHEPSFHIFQTSTVASPELRQVAETAKPDMLVALLKTMPKGVCGWAVAPGFTTPGKFWTGTITLTKPCESPHLSVVSMLAQTNDAFTGVNSFPLTRDMVNVRFDATAYDAGTEVNNEDCAYIPGCTGSPNLDTGGVGEGFITVHRGVHGILTNKPALTVDNDWRFPVSHIFMSSDSERKSKLWLEWSAEQAPALGARDSALVDPASGVFVATGGDGTVMGVARSGLLFMAAGCSTRSGQVSTV</sequence>
<evidence type="ECO:0000259" key="2">
    <source>
        <dbReference type="Pfam" id="PF06468"/>
    </source>
</evidence>
<dbReference type="NCBIfam" id="NF038123">
    <property type="entry name" value="NF038123_dom"/>
    <property type="match status" value="1"/>
</dbReference>
<feature type="domain" description="Spondin" evidence="2">
    <location>
        <begin position="41"/>
        <end position="164"/>
    </location>
</feature>
<evidence type="ECO:0000256" key="1">
    <source>
        <dbReference type="SAM" id="SignalP"/>
    </source>
</evidence>
<name>A0A433QF60_9FUNG</name>
<comment type="caution">
    <text evidence="3">The sequence shown here is derived from an EMBL/GenBank/DDBJ whole genome shotgun (WGS) entry which is preliminary data.</text>
</comment>
<dbReference type="InterPro" id="IPR038678">
    <property type="entry name" value="Spondin_N_sf"/>
</dbReference>
<evidence type="ECO:0000313" key="4">
    <source>
        <dbReference type="Proteomes" id="UP000274822"/>
    </source>
</evidence>
<dbReference type="Gene3D" id="2.60.40.2130">
    <property type="entry name" value="F-spondin domain"/>
    <property type="match status" value="1"/>
</dbReference>